<organism evidence="3 4">
    <name type="scientific">Caenorhabditis tropicalis</name>
    <dbReference type="NCBI Taxonomy" id="1561998"/>
    <lineage>
        <taxon>Eukaryota</taxon>
        <taxon>Metazoa</taxon>
        <taxon>Ecdysozoa</taxon>
        <taxon>Nematoda</taxon>
        <taxon>Chromadorea</taxon>
        <taxon>Rhabditida</taxon>
        <taxon>Rhabditina</taxon>
        <taxon>Rhabditomorpha</taxon>
        <taxon>Rhabditoidea</taxon>
        <taxon>Rhabditidae</taxon>
        <taxon>Peloderinae</taxon>
        <taxon>Caenorhabditis</taxon>
    </lineage>
</organism>
<protein>
    <submittedName>
        <fullName evidence="4">GLTSCR1 domain-containing protein</fullName>
    </submittedName>
</protein>
<feature type="compositionally biased region" description="Polar residues" evidence="1">
    <location>
        <begin position="658"/>
        <end position="675"/>
    </location>
</feature>
<dbReference type="eggNOG" id="ENOG502QU2K">
    <property type="taxonomic scope" value="Eukaryota"/>
</dbReference>
<evidence type="ECO:0000313" key="4">
    <source>
        <dbReference type="WBParaSite" id="Csp11.Scaffold507.g2480.t1"/>
    </source>
</evidence>
<evidence type="ECO:0000313" key="3">
    <source>
        <dbReference type="Proteomes" id="UP000095282"/>
    </source>
</evidence>
<feature type="compositionally biased region" description="Polar residues" evidence="1">
    <location>
        <begin position="499"/>
        <end position="521"/>
    </location>
</feature>
<feature type="region of interest" description="Disordered" evidence="1">
    <location>
        <begin position="936"/>
        <end position="957"/>
    </location>
</feature>
<name>A0A1I7T533_9PELO</name>
<accession>A0A1I7T533</accession>
<dbReference type="Proteomes" id="UP000095282">
    <property type="component" value="Unplaced"/>
</dbReference>
<feature type="compositionally biased region" description="Polar residues" evidence="1">
    <location>
        <begin position="451"/>
        <end position="476"/>
    </location>
</feature>
<dbReference type="Pfam" id="PF15249">
    <property type="entry name" value="GLTSCR1"/>
    <property type="match status" value="1"/>
</dbReference>
<evidence type="ECO:0000259" key="2">
    <source>
        <dbReference type="Pfam" id="PF15249"/>
    </source>
</evidence>
<feature type="domain" description="GLTSCR protein conserved" evidence="2">
    <location>
        <begin position="2"/>
        <end position="75"/>
    </location>
</feature>
<feature type="compositionally biased region" description="Basic and acidic residues" evidence="1">
    <location>
        <begin position="634"/>
        <end position="651"/>
    </location>
</feature>
<dbReference type="AlphaFoldDB" id="A0A1I7T533"/>
<feature type="compositionally biased region" description="Low complexity" evidence="1">
    <location>
        <begin position="271"/>
        <end position="287"/>
    </location>
</feature>
<dbReference type="WBParaSite" id="Csp11.Scaffold507.g2480.t1">
    <property type="protein sequence ID" value="Csp11.Scaffold507.g2480.t1"/>
    <property type="gene ID" value="Csp11.Scaffold507.g2480"/>
</dbReference>
<feature type="region of interest" description="Disordered" evidence="1">
    <location>
        <begin position="634"/>
        <end position="704"/>
    </location>
</feature>
<sequence length="957" mass="105797">MLPYHHLSHGEEPVSNFDSTFRRAMKNAVRHANAIGNRIRNITLRESMRTSTEWEENMLLFLETESERRKLEEDRNLASQDLHGFLQNSDVIESIRHNKLDLERTRLAVPPIPEHLRDLGTGELSAFYNEYEFDSYDENRPRGSPLPFVYEEPESESEPELEKEEEGEEEGIDVQPTRSDISPLVGFPQPSPIPSPARCRNESESTFDWKDEDESPLLSPETEKSHNAAEQLADELFGSQEDLDKSEPFPFEQISAAARKQHKLLQEPRTTESIGSSAESSSTAESTPQPAERSETRSPSPRPSTSSEAFEDQVPNSIELPHHMSVAMNRYLTSDDGSPEIADEYSMSPPRQVISEPVKTAVEEIPPIPLPVPIHMIKLEKDDSASKLKLRVPKNIFQKGIGMAASEEEDDDDIEEIPVNKKESLKLKFNFKPSKAEVGSPDRNTSERNSRANTVTPVSVHLSGSTNKNDTSLTDSTETKKNVQIPVDAITVSSMEKNALKTSDTTSSKTPIFKTPLNTPLKSADSRKRRSDKIDNSPQNNKKVKNDPLSSSFVTPKNGLIMHTDTPIPRFLRTMTDGRRIVMKIGKIPDNINHFVTPRRDSKGNLHKDLSPTRNTRLKMRFYKKNGELAVEVTERVPDSSTDDHKLKDTDFPIANGPCSSSSIVETPTLPTSISAKGRLAPASRKPSTDTAGKEKKNSGTKNKIAFSNRFNPFANVPSSSKPSTSANAFVIAGTSPSVSSKLPKISPLPKPSATVPMVPPTHLGVSTPKELHQLISQSGPSINLIRTTPIVPKITVVNAACAPEKVSESKDVEKKDISSLLPWMFNTANSSEQKKKLMKPQSTSALNTSNGTSTDLLKVKIEPSDEAAALAQPESPRASSSLSMSFFEDDRGSGFPFLRSPKRTNEPLPVVEFSDDEEDDIAHSTFSHATDHLLGTSKMNKPVNGATPFLPWSTDP</sequence>
<feature type="region of interest" description="Disordered" evidence="1">
    <location>
        <begin position="499"/>
        <end position="561"/>
    </location>
</feature>
<feature type="compositionally biased region" description="Acidic residues" evidence="1">
    <location>
        <begin position="151"/>
        <end position="172"/>
    </location>
</feature>
<dbReference type="InterPro" id="IPR015671">
    <property type="entry name" value="GSCR1_dom"/>
</dbReference>
<reference evidence="4" key="1">
    <citation type="submission" date="2016-11" db="UniProtKB">
        <authorList>
            <consortium name="WormBaseParasite"/>
        </authorList>
    </citation>
    <scope>IDENTIFICATION</scope>
</reference>
<proteinExistence type="predicted"/>
<feature type="compositionally biased region" description="Basic and acidic residues" evidence="1">
    <location>
        <begin position="199"/>
        <end position="209"/>
    </location>
</feature>
<keyword evidence="3" id="KW-1185">Reference proteome</keyword>
<feature type="region of interest" description="Disordered" evidence="1">
    <location>
        <begin position="135"/>
        <end position="350"/>
    </location>
</feature>
<evidence type="ECO:0000256" key="1">
    <source>
        <dbReference type="SAM" id="MobiDB-lite"/>
    </source>
</evidence>
<dbReference type="STRING" id="1561998.A0A1I7T533"/>
<feature type="region of interest" description="Disordered" evidence="1">
    <location>
        <begin position="431"/>
        <end position="480"/>
    </location>
</feature>
<feature type="compositionally biased region" description="Low complexity" evidence="1">
    <location>
        <begin position="297"/>
        <end position="308"/>
    </location>
</feature>